<evidence type="ECO:0008006" key="11">
    <source>
        <dbReference type="Google" id="ProtNLM"/>
    </source>
</evidence>
<keyword evidence="10" id="KW-1185">Reference proteome</keyword>
<evidence type="ECO:0000256" key="5">
    <source>
        <dbReference type="ARBA" id="ARBA00023136"/>
    </source>
</evidence>
<feature type="transmembrane region" description="Helical" evidence="8">
    <location>
        <begin position="190"/>
        <end position="210"/>
    </location>
</feature>
<dbReference type="InterPro" id="IPR023271">
    <property type="entry name" value="Aquaporin-like"/>
</dbReference>
<dbReference type="OrthoDB" id="4829at2759"/>
<evidence type="ECO:0000313" key="9">
    <source>
        <dbReference type="EMBL" id="RCK57839.1"/>
    </source>
</evidence>
<gene>
    <name evidence="9" type="ORF">Cantr_06849</name>
</gene>
<dbReference type="Proteomes" id="UP000253472">
    <property type="component" value="Unassembled WGS sequence"/>
</dbReference>
<feature type="compositionally biased region" description="Polar residues" evidence="7">
    <location>
        <begin position="463"/>
        <end position="473"/>
    </location>
</feature>
<evidence type="ECO:0000313" key="10">
    <source>
        <dbReference type="Proteomes" id="UP000253472"/>
    </source>
</evidence>
<name>A0A367XWS9_9ASCO</name>
<feature type="region of interest" description="Disordered" evidence="7">
    <location>
        <begin position="434"/>
        <end position="496"/>
    </location>
</feature>
<sequence length="496" mass="55465">MSVDDNSYLTTYEAALAVVATAMKKARLRIDVLMLNSILGGMFFCTGGMLHVLIQGEFSGALENNPGVVSLLTGLMYPIGLFYVVILGVDLFNSNILFFSTGLCRGAISIWDLLISWIVSYWFNLVGNIFVCYVICTYSGITEQSALVTASLELLEQKVSFSFVQTFIKGIAGNFFVCLAIFLQLMAKPLHVKFLMMTLPVFTFVTFGFTHSVADMFMIIVGLINGAPVSVATAAWKLFVPAAIGNIIGGSFFGVVITWYLHIYVVEQDRKALDLPQYELRDEQPELNQDSRVVRQKKARFDEDVVQQEESADSDETRQEDPQDFIPVPIYDDESIQLSVTKHDLDSRSTTIPHCQQSFPEEVRTLSDNLFPVYGMGEPLARERTIAGSYERPSRRGSSDSYAYSNDESEAEPEAEYIGSQLKRVFTQRSRALDLEAGNGNPNLTPRVLSPRSSFNRRKSSQSDRSSIRLNSESSKEEKDLGEQNNSKDNLDRILE</sequence>
<dbReference type="PANTHER" id="PTHR30520">
    <property type="entry name" value="FORMATE TRANSPORTER-RELATED"/>
    <property type="match status" value="1"/>
</dbReference>
<proteinExistence type="inferred from homology"/>
<evidence type="ECO:0000256" key="3">
    <source>
        <dbReference type="ARBA" id="ARBA00022692"/>
    </source>
</evidence>
<keyword evidence="3 8" id="KW-0812">Transmembrane</keyword>
<dbReference type="GO" id="GO:0015513">
    <property type="term" value="F:high-affinity secondary active nitrite transmembrane transporter activity"/>
    <property type="evidence" value="ECO:0007669"/>
    <property type="project" value="TreeGrafter"/>
</dbReference>
<evidence type="ECO:0000256" key="2">
    <source>
        <dbReference type="ARBA" id="ARBA00022448"/>
    </source>
</evidence>
<keyword evidence="5 8" id="KW-0472">Membrane</keyword>
<dbReference type="Gene3D" id="1.20.1080.10">
    <property type="entry name" value="Glycerol uptake facilitator protein"/>
    <property type="match status" value="1"/>
</dbReference>
<protein>
    <recommendedName>
        <fullName evidence="11">Transporter</fullName>
    </recommendedName>
</protein>
<feature type="transmembrane region" description="Helical" evidence="8">
    <location>
        <begin position="113"/>
        <end position="141"/>
    </location>
</feature>
<feature type="transmembrane region" description="Helical" evidence="8">
    <location>
        <begin position="33"/>
        <end position="54"/>
    </location>
</feature>
<comment type="subcellular location">
    <subcellularLocation>
        <location evidence="1">Membrane</location>
        <topology evidence="1">Multi-pass membrane protein</topology>
    </subcellularLocation>
</comment>
<feature type="region of interest" description="Disordered" evidence="7">
    <location>
        <begin position="302"/>
        <end position="326"/>
    </location>
</feature>
<dbReference type="NCBIfam" id="TIGR00790">
    <property type="entry name" value="fnt"/>
    <property type="match status" value="1"/>
</dbReference>
<keyword evidence="4 8" id="KW-1133">Transmembrane helix</keyword>
<comment type="caution">
    <text evidence="9">The sequence shown here is derived from an EMBL/GenBank/DDBJ whole genome shotgun (WGS) entry which is preliminary data.</text>
</comment>
<dbReference type="InterPro" id="IPR000292">
    <property type="entry name" value="For/NO2_transpt"/>
</dbReference>
<evidence type="ECO:0000256" key="1">
    <source>
        <dbReference type="ARBA" id="ARBA00004141"/>
    </source>
</evidence>
<dbReference type="GO" id="GO:0015707">
    <property type="term" value="P:nitrite transport"/>
    <property type="evidence" value="ECO:0007669"/>
    <property type="project" value="TreeGrafter"/>
</dbReference>
<dbReference type="FunFam" id="1.20.1080.10:FF:000011">
    <property type="entry name" value="Formate family transporter"/>
    <property type="match status" value="1"/>
</dbReference>
<feature type="transmembrane region" description="Helical" evidence="8">
    <location>
        <begin position="161"/>
        <end position="183"/>
    </location>
</feature>
<evidence type="ECO:0000256" key="4">
    <source>
        <dbReference type="ARBA" id="ARBA00022989"/>
    </source>
</evidence>
<dbReference type="PANTHER" id="PTHR30520:SF6">
    <property type="entry name" value="FORMATE_NITRATE FAMILY TRANSPORTER (EUROFUNG)"/>
    <property type="match status" value="1"/>
</dbReference>
<dbReference type="STRING" id="5486.A0A367XWS9"/>
<dbReference type="GO" id="GO:0005886">
    <property type="term" value="C:plasma membrane"/>
    <property type="evidence" value="ECO:0007669"/>
    <property type="project" value="TreeGrafter"/>
</dbReference>
<dbReference type="AlphaFoldDB" id="A0A367XWS9"/>
<accession>A0A367XWS9</accession>
<feature type="transmembrane region" description="Helical" evidence="8">
    <location>
        <begin position="74"/>
        <end position="92"/>
    </location>
</feature>
<dbReference type="EMBL" id="QLNQ01000028">
    <property type="protein sequence ID" value="RCK57839.1"/>
    <property type="molecule type" value="Genomic_DNA"/>
</dbReference>
<feature type="compositionally biased region" description="Acidic residues" evidence="7">
    <location>
        <begin position="304"/>
        <end position="314"/>
    </location>
</feature>
<evidence type="ECO:0000256" key="6">
    <source>
        <dbReference type="ARBA" id="ARBA00049660"/>
    </source>
</evidence>
<comment type="similarity">
    <text evidence="6">Belongs to the FNT transporter (TC 1.A.16) family.</text>
</comment>
<reference evidence="9 10" key="1">
    <citation type="submission" date="2018-06" db="EMBL/GenBank/DDBJ databases">
        <title>Whole genome sequencing of Candida tropicalis (genome annotated by CSBL at Korea University).</title>
        <authorList>
            <person name="Ahn J."/>
        </authorList>
    </citation>
    <scope>NUCLEOTIDE SEQUENCE [LARGE SCALE GENOMIC DNA]</scope>
    <source>
        <strain evidence="9 10">ATCC 20962</strain>
    </source>
</reference>
<feature type="region of interest" description="Disordered" evidence="7">
    <location>
        <begin position="388"/>
        <end position="415"/>
    </location>
</feature>
<keyword evidence="2" id="KW-0813">Transport</keyword>
<dbReference type="Pfam" id="PF01226">
    <property type="entry name" value="Form_Nir_trans"/>
    <property type="match status" value="1"/>
</dbReference>
<feature type="transmembrane region" description="Helical" evidence="8">
    <location>
        <begin position="243"/>
        <end position="261"/>
    </location>
</feature>
<evidence type="ECO:0000256" key="7">
    <source>
        <dbReference type="SAM" id="MobiDB-lite"/>
    </source>
</evidence>
<organism evidence="9 10">
    <name type="scientific">Candida viswanathii</name>
    <dbReference type="NCBI Taxonomy" id="5486"/>
    <lineage>
        <taxon>Eukaryota</taxon>
        <taxon>Fungi</taxon>
        <taxon>Dikarya</taxon>
        <taxon>Ascomycota</taxon>
        <taxon>Saccharomycotina</taxon>
        <taxon>Pichiomycetes</taxon>
        <taxon>Debaryomycetaceae</taxon>
        <taxon>Candida/Lodderomyces clade</taxon>
        <taxon>Candida</taxon>
    </lineage>
</organism>
<feature type="transmembrane region" description="Helical" evidence="8">
    <location>
        <begin position="216"/>
        <end position="236"/>
    </location>
</feature>
<evidence type="ECO:0000256" key="8">
    <source>
        <dbReference type="SAM" id="Phobius"/>
    </source>
</evidence>